<feature type="binding site" evidence="2">
    <location>
        <position position="45"/>
    </location>
    <ligand>
        <name>Mg(2+)</name>
        <dbReference type="ChEBI" id="CHEBI:18420"/>
        <label>4</label>
    </ligand>
</feature>
<feature type="domain" description="PurM-like N-terminal" evidence="3">
    <location>
        <begin position="28"/>
        <end position="137"/>
    </location>
</feature>
<dbReference type="GO" id="GO:0000287">
    <property type="term" value="F:magnesium ion binding"/>
    <property type="evidence" value="ECO:0007669"/>
    <property type="project" value="UniProtKB-UniRule"/>
</dbReference>
<keyword evidence="2" id="KW-0547">Nucleotide-binding</keyword>
<dbReference type="Gene3D" id="3.90.650.10">
    <property type="entry name" value="PurM-like C-terminal domain"/>
    <property type="match status" value="1"/>
</dbReference>
<protein>
    <recommendedName>
        <fullName evidence="2">Thiamine-monophosphate kinase</fullName>
        <shortName evidence="2">TMP kinase</shortName>
        <shortName evidence="2">Thiamine-phosphate kinase</shortName>
        <ecNumber evidence="2">2.7.4.16</ecNumber>
    </recommendedName>
</protein>
<dbReference type="OrthoDB" id="9802811at2"/>
<dbReference type="SUPFAM" id="SSF56042">
    <property type="entry name" value="PurM C-terminal domain-like"/>
    <property type="match status" value="1"/>
</dbReference>
<dbReference type="Proteomes" id="UP000002427">
    <property type="component" value="Chromosome"/>
</dbReference>
<feature type="binding site" evidence="2">
    <location>
        <position position="47"/>
    </location>
    <ligand>
        <name>Mg(2+)</name>
        <dbReference type="ChEBI" id="CHEBI:18420"/>
        <label>1</label>
    </ligand>
</feature>
<keyword evidence="2 5" id="KW-0808">Transferase</keyword>
<dbReference type="PIRSF" id="PIRSF005303">
    <property type="entry name" value="Thiam_monoph_kin"/>
    <property type="match status" value="1"/>
</dbReference>
<feature type="binding site" evidence="2">
    <location>
        <position position="75"/>
    </location>
    <ligand>
        <name>Mg(2+)</name>
        <dbReference type="ChEBI" id="CHEBI:18420"/>
        <label>3</label>
    </ligand>
</feature>
<feature type="binding site" evidence="2">
    <location>
        <position position="75"/>
    </location>
    <ligand>
        <name>Mg(2+)</name>
        <dbReference type="ChEBI" id="CHEBI:18420"/>
        <label>4</label>
    </ligand>
</feature>
<dbReference type="Pfam" id="PF00586">
    <property type="entry name" value="AIRS"/>
    <property type="match status" value="1"/>
</dbReference>
<sequence>MGCYEFELINRYFNKMHNNRKDVLAGIGDDCALVSVSSEQMIAISTDTLVSGTHFLPDINPVDLGYKSLAVNLSDLAAMGAEPSWLSLSLTLPLIDEDWIAAYSHSLLQQLNYYNMQLIGGDISRGPLSLTLSVHGLIPIGQALTRSSACIGDLVYVTGTLGDSAAGLAILQNKLQVNNEEDRQYLLGRHLRPKPRIQQGKILRNIANAAIDLSDGIINDLRRILINSNCGVHLYLENIPRSSALIRHTTPHQSLRWALSGGEDYELCFTVPKINCTALDIAMSYMGVIFTCIGQIKPSSEGIQLMLHNNPVKYNWHGYDHFKLE</sequence>
<gene>
    <name evidence="2 5" type="primary">thiL</name>
    <name evidence="5" type="ordered locus">BCI_0604</name>
</gene>
<evidence type="ECO:0000313" key="5">
    <source>
        <dbReference type="EMBL" id="ABF13926.1"/>
    </source>
</evidence>
<dbReference type="CDD" id="cd02194">
    <property type="entry name" value="ThiL"/>
    <property type="match status" value="1"/>
</dbReference>
<feature type="binding site" evidence="2">
    <location>
        <position position="146"/>
    </location>
    <ligand>
        <name>ATP</name>
        <dbReference type="ChEBI" id="CHEBI:30616"/>
    </ligand>
</feature>
<feature type="binding site" evidence="2">
    <location>
        <position position="47"/>
    </location>
    <ligand>
        <name>Mg(2+)</name>
        <dbReference type="ChEBI" id="CHEBI:18420"/>
        <label>2</label>
    </ligand>
</feature>
<dbReference type="SUPFAM" id="SSF55326">
    <property type="entry name" value="PurM N-terminal domain-like"/>
    <property type="match status" value="1"/>
</dbReference>
<dbReference type="InterPro" id="IPR006283">
    <property type="entry name" value="ThiL-like"/>
</dbReference>
<dbReference type="InterPro" id="IPR016188">
    <property type="entry name" value="PurM-like_N"/>
</dbReference>
<dbReference type="GO" id="GO:0009229">
    <property type="term" value="P:thiamine diphosphate biosynthetic process"/>
    <property type="evidence" value="ECO:0007669"/>
    <property type="project" value="UniProtKB-UniRule"/>
</dbReference>
<comment type="caution">
    <text evidence="2">Lacks conserved residue(s) required for the propagation of feature annotation.</text>
</comment>
<dbReference type="Gene3D" id="3.30.1330.10">
    <property type="entry name" value="PurM-like, N-terminal domain"/>
    <property type="match status" value="1"/>
</dbReference>
<evidence type="ECO:0000259" key="4">
    <source>
        <dbReference type="Pfam" id="PF02769"/>
    </source>
</evidence>
<dbReference type="PANTHER" id="PTHR30270">
    <property type="entry name" value="THIAMINE-MONOPHOSPHATE KINASE"/>
    <property type="match status" value="1"/>
</dbReference>
<dbReference type="UniPathway" id="UPA00060">
    <property type="reaction ID" value="UER00142"/>
</dbReference>
<feature type="binding site" evidence="2">
    <location>
        <position position="30"/>
    </location>
    <ligand>
        <name>Mg(2+)</name>
        <dbReference type="ChEBI" id="CHEBI:18420"/>
        <label>3</label>
    </ligand>
</feature>
<keyword evidence="6" id="KW-1185">Reference proteome</keyword>
<reference evidence="5 6" key="1">
    <citation type="journal article" date="2006" name="PLoS Biol.">
        <title>Metabolic complementarity and genomics of the dual bacterial symbiosis of sharpshooters.</title>
        <authorList>
            <person name="Wu D."/>
            <person name="Daugherty S.C."/>
            <person name="Van Aken S.E."/>
            <person name="Pai G.H."/>
            <person name="Watkins K.L."/>
            <person name="Khouri H."/>
            <person name="Tallon L.J."/>
            <person name="Zaborsky J.M."/>
            <person name="Dunbar H.E."/>
            <person name="Tran P.L."/>
            <person name="Moran N.A."/>
            <person name="Eisen J.A."/>
        </authorList>
    </citation>
    <scope>NUCLEOTIDE SEQUENCE [LARGE SCALE GENOMIC DNA]</scope>
    <source>
        <strain evidence="5">Hc</strain>
    </source>
</reference>
<dbReference type="InterPro" id="IPR036676">
    <property type="entry name" value="PurM-like_C_sf"/>
</dbReference>
<dbReference type="GO" id="GO:0009030">
    <property type="term" value="F:thiamine-phosphate kinase activity"/>
    <property type="evidence" value="ECO:0007669"/>
    <property type="project" value="UniProtKB-UniRule"/>
</dbReference>
<feature type="binding site" evidence="2">
    <location>
        <position position="122"/>
    </location>
    <ligand>
        <name>Mg(2+)</name>
        <dbReference type="ChEBI" id="CHEBI:18420"/>
        <label>1</label>
    </ligand>
</feature>
<dbReference type="HOGENOM" id="CLU_046964_3_0_6"/>
<keyword evidence="2 5" id="KW-0418">Kinase</keyword>
<evidence type="ECO:0000256" key="2">
    <source>
        <dbReference type="HAMAP-Rule" id="MF_02128"/>
    </source>
</evidence>
<dbReference type="InterPro" id="IPR010918">
    <property type="entry name" value="PurM-like_C_dom"/>
</dbReference>
<dbReference type="NCBIfam" id="TIGR01379">
    <property type="entry name" value="thiL"/>
    <property type="match status" value="1"/>
</dbReference>
<dbReference type="KEGG" id="bci:BCI_0604"/>
<keyword evidence="2" id="KW-0460">Magnesium</keyword>
<dbReference type="PANTHER" id="PTHR30270:SF0">
    <property type="entry name" value="THIAMINE-MONOPHOSPHATE KINASE"/>
    <property type="match status" value="1"/>
</dbReference>
<dbReference type="EMBL" id="CP000238">
    <property type="protein sequence ID" value="ABF13926.1"/>
    <property type="molecule type" value="Genomic_DNA"/>
</dbReference>
<feature type="binding site" evidence="2">
    <location>
        <begin position="121"/>
        <end position="122"/>
    </location>
    <ligand>
        <name>ATP</name>
        <dbReference type="ChEBI" id="CHEBI:30616"/>
    </ligand>
</feature>
<feature type="binding site" evidence="2">
    <location>
        <position position="46"/>
    </location>
    <ligand>
        <name>Mg(2+)</name>
        <dbReference type="ChEBI" id="CHEBI:18420"/>
        <label>1</label>
    </ligand>
</feature>
<comment type="pathway">
    <text evidence="2">Cofactor biosynthesis; thiamine diphosphate biosynthesis; thiamine diphosphate from thiamine phosphate: step 1/1.</text>
</comment>
<evidence type="ECO:0000256" key="1">
    <source>
        <dbReference type="ARBA" id="ARBA00022977"/>
    </source>
</evidence>
<dbReference type="NCBIfam" id="NF004350">
    <property type="entry name" value="PRK05731.1-1"/>
    <property type="match status" value="1"/>
</dbReference>
<evidence type="ECO:0000259" key="3">
    <source>
        <dbReference type="Pfam" id="PF00586"/>
    </source>
</evidence>
<dbReference type="RefSeq" id="WP_011520764.1">
    <property type="nucleotide sequence ID" value="NC_007984.1"/>
</dbReference>
<accession>Q1LSN3</accession>
<keyword evidence="1 2" id="KW-0784">Thiamine biosynthesis</keyword>
<feature type="binding site" evidence="2">
    <location>
        <position position="30"/>
    </location>
    <ligand>
        <name>Mg(2+)</name>
        <dbReference type="ChEBI" id="CHEBI:18420"/>
        <label>4</label>
    </ligand>
</feature>
<keyword evidence="2" id="KW-0479">Metal-binding</keyword>
<feature type="binding site" evidence="2">
    <location>
        <position position="212"/>
    </location>
    <ligand>
        <name>Mg(2+)</name>
        <dbReference type="ChEBI" id="CHEBI:18420"/>
        <label>3</label>
    </ligand>
</feature>
<evidence type="ECO:0000313" key="6">
    <source>
        <dbReference type="Proteomes" id="UP000002427"/>
    </source>
</evidence>
<dbReference type="STRING" id="374463.BCI_0604"/>
<feature type="binding site" evidence="2">
    <location>
        <position position="54"/>
    </location>
    <ligand>
        <name>substrate</name>
    </ligand>
</feature>
<organism evidence="5 6">
    <name type="scientific">Baumannia cicadellinicola subsp. Homalodisca coagulata</name>
    <dbReference type="NCBI Taxonomy" id="374463"/>
    <lineage>
        <taxon>Bacteria</taxon>
        <taxon>Pseudomonadati</taxon>
        <taxon>Pseudomonadota</taxon>
        <taxon>Gammaproteobacteria</taxon>
        <taxon>Candidatus Palibaumannia</taxon>
    </lineage>
</organism>
<proteinExistence type="inferred from homology"/>
<comment type="similarity">
    <text evidence="2">Belongs to the thiamine-monophosphate kinase family.</text>
</comment>
<dbReference type="GO" id="GO:0009228">
    <property type="term" value="P:thiamine biosynthetic process"/>
    <property type="evidence" value="ECO:0007669"/>
    <property type="project" value="UniProtKB-KW"/>
</dbReference>
<keyword evidence="2" id="KW-0067">ATP-binding</keyword>
<comment type="miscellaneous">
    <text evidence="2">Reaction mechanism of ThiL seems to utilize a direct, inline transfer of the gamma-phosphate of ATP to TMP rather than a phosphorylated enzyme intermediate.</text>
</comment>
<dbReference type="GO" id="GO:0005524">
    <property type="term" value="F:ATP binding"/>
    <property type="evidence" value="ECO:0007669"/>
    <property type="project" value="UniProtKB-UniRule"/>
</dbReference>
<feature type="binding site" evidence="2">
    <location>
        <position position="263"/>
    </location>
    <ligand>
        <name>substrate</name>
    </ligand>
</feature>
<dbReference type="HAMAP" id="MF_02128">
    <property type="entry name" value="TMP_kinase"/>
    <property type="match status" value="1"/>
</dbReference>
<comment type="catalytic activity">
    <reaction evidence="2">
        <text>thiamine phosphate + ATP = thiamine diphosphate + ADP</text>
        <dbReference type="Rhea" id="RHEA:15913"/>
        <dbReference type="ChEBI" id="CHEBI:30616"/>
        <dbReference type="ChEBI" id="CHEBI:37575"/>
        <dbReference type="ChEBI" id="CHEBI:58937"/>
        <dbReference type="ChEBI" id="CHEBI:456216"/>
        <dbReference type="EC" id="2.7.4.16"/>
    </reaction>
</comment>
<dbReference type="EC" id="2.7.4.16" evidence="2"/>
<name>Q1LSN3_BAUCH</name>
<feature type="domain" description="PurM-like C-terminal" evidence="4">
    <location>
        <begin position="152"/>
        <end position="261"/>
    </location>
</feature>
<dbReference type="AlphaFoldDB" id="Q1LSN3"/>
<feature type="binding site" evidence="2">
    <location>
        <position position="319"/>
    </location>
    <ligand>
        <name>substrate</name>
    </ligand>
</feature>
<feature type="binding site" evidence="2">
    <location>
        <position position="75"/>
    </location>
    <ligand>
        <name>Mg(2+)</name>
        <dbReference type="ChEBI" id="CHEBI:18420"/>
        <label>2</label>
    </ligand>
</feature>
<dbReference type="InterPro" id="IPR036921">
    <property type="entry name" value="PurM-like_N_sf"/>
</dbReference>
<feature type="binding site" evidence="2">
    <location>
        <position position="214"/>
    </location>
    <ligand>
        <name>ATP</name>
        <dbReference type="ChEBI" id="CHEBI:30616"/>
    </ligand>
</feature>
<comment type="function">
    <text evidence="2">Catalyzes the ATP-dependent phosphorylation of thiamine-monophosphate (TMP) to form thiamine-pyrophosphate (TPP), the active form of vitamin B1.</text>
</comment>
<feature type="binding site" evidence="2">
    <location>
        <position position="215"/>
    </location>
    <ligand>
        <name>Mg(2+)</name>
        <dbReference type="ChEBI" id="CHEBI:18420"/>
        <label>5</label>
    </ligand>
</feature>
<dbReference type="Pfam" id="PF02769">
    <property type="entry name" value="AIRS_C"/>
    <property type="match status" value="1"/>
</dbReference>